<dbReference type="AlphaFoldDB" id="A0A5M3MBF2"/>
<evidence type="ECO:0000256" key="1">
    <source>
        <dbReference type="SAM" id="MobiDB-lite"/>
    </source>
</evidence>
<feature type="transmembrane region" description="Helical" evidence="2">
    <location>
        <begin position="35"/>
        <end position="57"/>
    </location>
</feature>
<feature type="region of interest" description="Disordered" evidence="1">
    <location>
        <begin position="366"/>
        <end position="388"/>
    </location>
</feature>
<feature type="compositionally biased region" description="Basic and acidic residues" evidence="1">
    <location>
        <begin position="709"/>
        <end position="722"/>
    </location>
</feature>
<feature type="compositionally biased region" description="Basic residues" evidence="1">
    <location>
        <begin position="665"/>
        <end position="680"/>
    </location>
</feature>
<feature type="transmembrane region" description="Helical" evidence="2">
    <location>
        <begin position="149"/>
        <end position="170"/>
    </location>
</feature>
<feature type="transmembrane region" description="Helical" evidence="2">
    <location>
        <begin position="268"/>
        <end position="289"/>
    </location>
</feature>
<dbReference type="OrthoDB" id="3351491at2759"/>
<sequence>MPSGPSHSGGAVINLGQGAGSSSAELHTHPDYRQIAAFFLGWAFLYSTRCIITSHVFSNLGRRCSRFFRGLARSKRRRGMGGIICSLEKPSQQNLQLAADDTSSSILLPDAHRLLVLLLSICIAFGSLAQFSTLLTFGSNGGSSACAFVVAWSGISFACARLVGLIVISMEMRSLGASKWEAWLLWGSGWVGMIFVFILYSISTGSLQFVSQLGVNVCYRTRNFPIALTTSVLYMCIELVVILRVFTLIAPSFLEFGHRIQAIPDIRFARALALLVFDLLVVVPMASYVGVVGEDVPLSLGSLVVLLAFNGNQPAIVTGEEISMSSLSLPGGATPTITLKASKVDLDSYIPNHPFATRSYRSYRNASSHSSMSSPSTPSISTSEALENQSTRQAIIQVAKRSKRPTLPHLFSAPAASAYVPPLSVTGGMQELSFFTYGPPSARSLMQPRPQAPPTVQHLLLQQDEYARQWQRDKTLARLVRPGPLYHGLLVSPATSMFFKSPVSATSVRFEPDARKSDSSKRTLGSLVHRAHTTWRTSGSSHHGRRFHHQTTTETESAHSACASSEERYVGVIGPEAEQHGSLSHDSTVRSATSESSHPYAPSSYWRTRDVKPTARPDRRSSRRILLQRLPSLTHLERDSVIVEDQSPVDPGISLDIQLSPSHIGSRRLKGPRPRPTGHSHKGDSLGRESDFQSASTTLASVSTLVKPNPERRLGDAHESSP</sequence>
<dbReference type="Proteomes" id="UP000053558">
    <property type="component" value="Unassembled WGS sequence"/>
</dbReference>
<name>A0A5M3MBF2_CONPW</name>
<protein>
    <submittedName>
        <fullName evidence="3">Uncharacterized protein</fullName>
    </submittedName>
</protein>
<dbReference type="GeneID" id="19211549"/>
<proteinExistence type="predicted"/>
<feature type="compositionally biased region" description="Low complexity" evidence="1">
    <location>
        <begin position="366"/>
        <end position="383"/>
    </location>
</feature>
<dbReference type="EMBL" id="JH711586">
    <property type="protein sequence ID" value="EIW76140.1"/>
    <property type="molecule type" value="Genomic_DNA"/>
</dbReference>
<feature type="transmembrane region" description="Helical" evidence="2">
    <location>
        <begin position="232"/>
        <end position="256"/>
    </location>
</feature>
<feature type="region of interest" description="Disordered" evidence="1">
    <location>
        <begin position="647"/>
        <end position="722"/>
    </location>
</feature>
<accession>A0A5M3MBF2</accession>
<dbReference type="KEGG" id="cput:CONPUDRAFT_92855"/>
<keyword evidence="2" id="KW-0472">Membrane</keyword>
<comment type="caution">
    <text evidence="3">The sequence shown here is derived from an EMBL/GenBank/DDBJ whole genome shotgun (WGS) entry which is preliminary data.</text>
</comment>
<keyword evidence="2" id="KW-0812">Transmembrane</keyword>
<feature type="compositionally biased region" description="Low complexity" evidence="1">
    <location>
        <begin position="550"/>
        <end position="564"/>
    </location>
</feature>
<dbReference type="RefSeq" id="XP_007773410.1">
    <property type="nucleotide sequence ID" value="XM_007775220.1"/>
</dbReference>
<feature type="compositionally biased region" description="Basic and acidic residues" evidence="1">
    <location>
        <begin position="681"/>
        <end position="691"/>
    </location>
</feature>
<feature type="region of interest" description="Disordered" evidence="1">
    <location>
        <begin position="533"/>
        <end position="623"/>
    </location>
</feature>
<feature type="compositionally biased region" description="Polar residues" evidence="1">
    <location>
        <begin position="581"/>
        <end position="597"/>
    </location>
</feature>
<feature type="transmembrane region" description="Helical" evidence="2">
    <location>
        <begin position="182"/>
        <end position="202"/>
    </location>
</feature>
<reference evidence="4" key="1">
    <citation type="journal article" date="2012" name="Science">
        <title>The Paleozoic origin of enzymatic lignin decomposition reconstructed from 31 fungal genomes.</title>
        <authorList>
            <person name="Floudas D."/>
            <person name="Binder M."/>
            <person name="Riley R."/>
            <person name="Barry K."/>
            <person name="Blanchette R.A."/>
            <person name="Henrissat B."/>
            <person name="Martinez A.T."/>
            <person name="Otillar R."/>
            <person name="Spatafora J.W."/>
            <person name="Yadav J.S."/>
            <person name="Aerts A."/>
            <person name="Benoit I."/>
            <person name="Boyd A."/>
            <person name="Carlson A."/>
            <person name="Copeland A."/>
            <person name="Coutinho P.M."/>
            <person name="de Vries R.P."/>
            <person name="Ferreira P."/>
            <person name="Findley K."/>
            <person name="Foster B."/>
            <person name="Gaskell J."/>
            <person name="Glotzer D."/>
            <person name="Gorecki P."/>
            <person name="Heitman J."/>
            <person name="Hesse C."/>
            <person name="Hori C."/>
            <person name="Igarashi K."/>
            <person name="Jurgens J.A."/>
            <person name="Kallen N."/>
            <person name="Kersten P."/>
            <person name="Kohler A."/>
            <person name="Kuees U."/>
            <person name="Kumar T.K.A."/>
            <person name="Kuo A."/>
            <person name="LaButti K."/>
            <person name="Larrondo L.F."/>
            <person name="Lindquist E."/>
            <person name="Ling A."/>
            <person name="Lombard V."/>
            <person name="Lucas S."/>
            <person name="Lundell T."/>
            <person name="Martin R."/>
            <person name="McLaughlin D.J."/>
            <person name="Morgenstern I."/>
            <person name="Morin E."/>
            <person name="Murat C."/>
            <person name="Nagy L.G."/>
            <person name="Nolan M."/>
            <person name="Ohm R.A."/>
            <person name="Patyshakuliyeva A."/>
            <person name="Rokas A."/>
            <person name="Ruiz-Duenas F.J."/>
            <person name="Sabat G."/>
            <person name="Salamov A."/>
            <person name="Samejima M."/>
            <person name="Schmutz J."/>
            <person name="Slot J.C."/>
            <person name="St John F."/>
            <person name="Stenlid J."/>
            <person name="Sun H."/>
            <person name="Sun S."/>
            <person name="Syed K."/>
            <person name="Tsang A."/>
            <person name="Wiebenga A."/>
            <person name="Young D."/>
            <person name="Pisabarro A."/>
            <person name="Eastwood D.C."/>
            <person name="Martin F."/>
            <person name="Cullen D."/>
            <person name="Grigoriev I.V."/>
            <person name="Hibbett D.S."/>
        </authorList>
    </citation>
    <scope>NUCLEOTIDE SEQUENCE [LARGE SCALE GENOMIC DNA]</scope>
    <source>
        <strain evidence="4">RWD-64-598 SS2</strain>
    </source>
</reference>
<keyword evidence="2" id="KW-1133">Transmembrane helix</keyword>
<evidence type="ECO:0000313" key="3">
    <source>
        <dbReference type="EMBL" id="EIW76140.1"/>
    </source>
</evidence>
<evidence type="ECO:0000256" key="2">
    <source>
        <dbReference type="SAM" id="Phobius"/>
    </source>
</evidence>
<organism evidence="3 4">
    <name type="scientific">Coniophora puteana (strain RWD-64-598)</name>
    <name type="common">Brown rot fungus</name>
    <dbReference type="NCBI Taxonomy" id="741705"/>
    <lineage>
        <taxon>Eukaryota</taxon>
        <taxon>Fungi</taxon>
        <taxon>Dikarya</taxon>
        <taxon>Basidiomycota</taxon>
        <taxon>Agaricomycotina</taxon>
        <taxon>Agaricomycetes</taxon>
        <taxon>Agaricomycetidae</taxon>
        <taxon>Boletales</taxon>
        <taxon>Coniophorineae</taxon>
        <taxon>Coniophoraceae</taxon>
        <taxon>Coniophora</taxon>
    </lineage>
</organism>
<feature type="compositionally biased region" description="Basic and acidic residues" evidence="1">
    <location>
        <begin position="607"/>
        <end position="620"/>
    </location>
</feature>
<keyword evidence="4" id="KW-1185">Reference proteome</keyword>
<evidence type="ECO:0000313" key="4">
    <source>
        <dbReference type="Proteomes" id="UP000053558"/>
    </source>
</evidence>
<feature type="compositionally biased region" description="Low complexity" evidence="1">
    <location>
        <begin position="694"/>
        <end position="706"/>
    </location>
</feature>
<feature type="transmembrane region" description="Helical" evidence="2">
    <location>
        <begin position="114"/>
        <end position="137"/>
    </location>
</feature>
<gene>
    <name evidence="3" type="ORF">CONPUDRAFT_92855</name>
</gene>